<sequence>MAVEDVVVVGAGIAELATSMVLKRAGIRALVLERSKELQFTFSESPCKRAIITDLGTGAEKEIKFTTANRIVSEPRTIKRKTLLEVLADELPIDSIRFSSKVAAIETQAQEGSSIVIPYVDEGTIIKTKVLIGCGGVHSMVAQWLGLGAAISARRSAVRDLSVFLEGHGISLKFQQYVDVSIRAGFIPFSDKEVYWFFTCTQSISKGHR</sequence>
<gene>
    <name evidence="1" type="ORF">Patl1_27747</name>
</gene>
<evidence type="ECO:0000313" key="2">
    <source>
        <dbReference type="Proteomes" id="UP001164250"/>
    </source>
</evidence>
<keyword evidence="2" id="KW-1185">Reference proteome</keyword>
<organism evidence="1 2">
    <name type="scientific">Pistacia atlantica</name>
    <dbReference type="NCBI Taxonomy" id="434234"/>
    <lineage>
        <taxon>Eukaryota</taxon>
        <taxon>Viridiplantae</taxon>
        <taxon>Streptophyta</taxon>
        <taxon>Embryophyta</taxon>
        <taxon>Tracheophyta</taxon>
        <taxon>Spermatophyta</taxon>
        <taxon>Magnoliopsida</taxon>
        <taxon>eudicotyledons</taxon>
        <taxon>Gunneridae</taxon>
        <taxon>Pentapetalae</taxon>
        <taxon>rosids</taxon>
        <taxon>malvids</taxon>
        <taxon>Sapindales</taxon>
        <taxon>Anacardiaceae</taxon>
        <taxon>Pistacia</taxon>
    </lineage>
</organism>
<evidence type="ECO:0000313" key="1">
    <source>
        <dbReference type="EMBL" id="KAJ0097199.1"/>
    </source>
</evidence>
<dbReference type="Proteomes" id="UP001164250">
    <property type="component" value="Chromosome 5"/>
</dbReference>
<dbReference type="EMBL" id="CM047901">
    <property type="protein sequence ID" value="KAJ0097199.1"/>
    <property type="molecule type" value="Genomic_DNA"/>
</dbReference>
<comment type="caution">
    <text evidence="1">The sequence shown here is derived from an EMBL/GenBank/DDBJ whole genome shotgun (WGS) entry which is preliminary data.</text>
</comment>
<protein>
    <submittedName>
        <fullName evidence="1">Uncharacterized protein</fullName>
    </submittedName>
</protein>
<name>A0ACC1BE18_9ROSI</name>
<proteinExistence type="predicted"/>
<accession>A0ACC1BE18</accession>
<reference evidence="2" key="1">
    <citation type="journal article" date="2023" name="G3 (Bethesda)">
        <title>Genome assembly and association tests identify interacting loci associated with vigor, precocity, and sex in interspecific pistachio rootstocks.</title>
        <authorList>
            <person name="Palmer W."/>
            <person name="Jacygrad E."/>
            <person name="Sagayaradj S."/>
            <person name="Cavanaugh K."/>
            <person name="Han R."/>
            <person name="Bertier L."/>
            <person name="Beede B."/>
            <person name="Kafkas S."/>
            <person name="Golino D."/>
            <person name="Preece J."/>
            <person name="Michelmore R."/>
        </authorList>
    </citation>
    <scope>NUCLEOTIDE SEQUENCE [LARGE SCALE GENOMIC DNA]</scope>
</reference>